<protein>
    <submittedName>
        <fullName evidence="1">Uncharacterized protein</fullName>
    </submittedName>
</protein>
<accession>A0A5B7GJ24</accession>
<dbReference type="EMBL" id="VSRR010014789">
    <property type="protein sequence ID" value="MPC57443.1"/>
    <property type="molecule type" value="Genomic_DNA"/>
</dbReference>
<evidence type="ECO:0000313" key="1">
    <source>
        <dbReference type="EMBL" id="MPC57443.1"/>
    </source>
</evidence>
<gene>
    <name evidence="1" type="ORF">E2C01_051423</name>
</gene>
<organism evidence="1 2">
    <name type="scientific">Portunus trituberculatus</name>
    <name type="common">Swimming crab</name>
    <name type="synonym">Neptunus trituberculatus</name>
    <dbReference type="NCBI Taxonomy" id="210409"/>
    <lineage>
        <taxon>Eukaryota</taxon>
        <taxon>Metazoa</taxon>
        <taxon>Ecdysozoa</taxon>
        <taxon>Arthropoda</taxon>
        <taxon>Crustacea</taxon>
        <taxon>Multicrustacea</taxon>
        <taxon>Malacostraca</taxon>
        <taxon>Eumalacostraca</taxon>
        <taxon>Eucarida</taxon>
        <taxon>Decapoda</taxon>
        <taxon>Pleocyemata</taxon>
        <taxon>Brachyura</taxon>
        <taxon>Eubrachyura</taxon>
        <taxon>Portunoidea</taxon>
        <taxon>Portunidae</taxon>
        <taxon>Portuninae</taxon>
        <taxon>Portunus</taxon>
    </lineage>
</organism>
<proteinExistence type="predicted"/>
<evidence type="ECO:0000313" key="2">
    <source>
        <dbReference type="Proteomes" id="UP000324222"/>
    </source>
</evidence>
<dbReference type="Proteomes" id="UP000324222">
    <property type="component" value="Unassembled WGS sequence"/>
</dbReference>
<comment type="caution">
    <text evidence="1">The sequence shown here is derived from an EMBL/GenBank/DDBJ whole genome shotgun (WGS) entry which is preliminary data.</text>
</comment>
<keyword evidence="2" id="KW-1185">Reference proteome</keyword>
<reference evidence="1 2" key="1">
    <citation type="submission" date="2019-05" db="EMBL/GenBank/DDBJ databases">
        <title>Another draft genome of Portunus trituberculatus and its Hox gene families provides insights of decapod evolution.</title>
        <authorList>
            <person name="Jeong J.-H."/>
            <person name="Song I."/>
            <person name="Kim S."/>
            <person name="Choi T."/>
            <person name="Kim D."/>
            <person name="Ryu S."/>
            <person name="Kim W."/>
        </authorList>
    </citation>
    <scope>NUCLEOTIDE SEQUENCE [LARGE SCALE GENOMIC DNA]</scope>
    <source>
        <tissue evidence="1">Muscle</tissue>
    </source>
</reference>
<sequence length="70" mass="7693">MLVLFDTSETRQAFAQRRSPLSSTVMTILTWHKASSSPETRSGSGWCRYSSSSSSHPFFDAHGSVPVAEI</sequence>
<name>A0A5B7GJ24_PORTR</name>
<dbReference type="AlphaFoldDB" id="A0A5B7GJ24"/>